<dbReference type="GO" id="GO:0004550">
    <property type="term" value="F:nucleoside diphosphate kinase activity"/>
    <property type="evidence" value="ECO:0007669"/>
    <property type="project" value="UniProtKB-EC"/>
</dbReference>
<keyword evidence="5 8" id="KW-0418">Kinase</keyword>
<dbReference type="AlphaFoldDB" id="A0A1G2PD68"/>
<evidence type="ECO:0000256" key="4">
    <source>
        <dbReference type="ARBA" id="ARBA00022679"/>
    </source>
</evidence>
<evidence type="ECO:0000256" key="5">
    <source>
        <dbReference type="ARBA" id="ARBA00022777"/>
    </source>
</evidence>
<evidence type="ECO:0000256" key="3">
    <source>
        <dbReference type="ARBA" id="ARBA00012966"/>
    </source>
</evidence>
<dbReference type="InterPro" id="IPR034907">
    <property type="entry name" value="NDK-like_dom"/>
</dbReference>
<evidence type="ECO:0000256" key="6">
    <source>
        <dbReference type="PROSITE-ProRule" id="PRU00706"/>
    </source>
</evidence>
<dbReference type="PANTHER" id="PTHR11349">
    <property type="entry name" value="NUCLEOSIDE DIPHOSPHATE KINASE"/>
    <property type="match status" value="1"/>
</dbReference>
<dbReference type="PROSITE" id="PS51374">
    <property type="entry name" value="NDPK_LIKE"/>
    <property type="match status" value="1"/>
</dbReference>
<dbReference type="Proteomes" id="UP000178869">
    <property type="component" value="Unassembled WGS sequence"/>
</dbReference>
<dbReference type="Pfam" id="PF00334">
    <property type="entry name" value="NDK"/>
    <property type="match status" value="2"/>
</dbReference>
<organism evidence="8 9">
    <name type="scientific">Candidatus Terrybacteria bacterium RIFCSPHIGHO2_01_FULL_43_35</name>
    <dbReference type="NCBI Taxonomy" id="1802361"/>
    <lineage>
        <taxon>Bacteria</taxon>
        <taxon>Candidatus Terryibacteriota</taxon>
    </lineage>
</organism>
<protein>
    <recommendedName>
        <fullName evidence="3">nucleoside-diphosphate kinase</fullName>
        <ecNumber evidence="3">2.7.4.6</ecNumber>
    </recommendedName>
</protein>
<gene>
    <name evidence="8" type="ORF">A2828_03405</name>
</gene>
<feature type="domain" description="Nucleoside diphosphate kinase-like" evidence="7">
    <location>
        <begin position="7"/>
        <end position="187"/>
    </location>
</feature>
<evidence type="ECO:0000313" key="8">
    <source>
        <dbReference type="EMBL" id="OHA46233.1"/>
    </source>
</evidence>
<dbReference type="InterPro" id="IPR036850">
    <property type="entry name" value="NDK-like_dom_sf"/>
</dbReference>
<sequence>MNSHPKQETTLLLVKPDGVKRGLTGEILRRIELRGLKIVGLTMITPKRDELDNHYPNDDGWLTRVGEKTLSTYEKYGYDAEKELGTTNPLKIGKEVRTWLLDFMTSGPIVKVAIQGIHAVEMVRKLVGATMPSAAEMGTIRGDFSVDSAAAANRDKRSVHNLAHASETVEEAKKELMLWFAANELHDYKRAEEDIMF</sequence>
<dbReference type="Gene3D" id="3.30.70.141">
    <property type="entry name" value="Nucleoside diphosphate kinase-like domain"/>
    <property type="match status" value="1"/>
</dbReference>
<name>A0A1G2PD68_9BACT</name>
<evidence type="ECO:0000259" key="7">
    <source>
        <dbReference type="SMART" id="SM00562"/>
    </source>
</evidence>
<dbReference type="SMART" id="SM00562">
    <property type="entry name" value="NDK"/>
    <property type="match status" value="1"/>
</dbReference>
<comment type="caution">
    <text evidence="6">Lacks conserved residue(s) required for the propagation of feature annotation.</text>
</comment>
<evidence type="ECO:0000313" key="9">
    <source>
        <dbReference type="Proteomes" id="UP000178869"/>
    </source>
</evidence>
<accession>A0A1G2PD68</accession>
<keyword evidence="4" id="KW-0808">Transferase</keyword>
<dbReference type="SUPFAM" id="SSF54919">
    <property type="entry name" value="Nucleoside diphosphate kinase, NDK"/>
    <property type="match status" value="1"/>
</dbReference>
<comment type="cofactor">
    <cofactor evidence="1">
        <name>Mg(2+)</name>
        <dbReference type="ChEBI" id="CHEBI:18420"/>
    </cofactor>
</comment>
<comment type="caution">
    <text evidence="8">The sequence shown here is derived from an EMBL/GenBank/DDBJ whole genome shotgun (WGS) entry which is preliminary data.</text>
</comment>
<evidence type="ECO:0000256" key="1">
    <source>
        <dbReference type="ARBA" id="ARBA00001946"/>
    </source>
</evidence>
<dbReference type="EC" id="2.7.4.6" evidence="3"/>
<dbReference type="EMBL" id="MHSR01000019">
    <property type="protein sequence ID" value="OHA46233.1"/>
    <property type="molecule type" value="Genomic_DNA"/>
</dbReference>
<comment type="similarity">
    <text evidence="2 6">Belongs to the NDK family.</text>
</comment>
<proteinExistence type="inferred from homology"/>
<reference evidence="8 9" key="1">
    <citation type="journal article" date="2016" name="Nat. Commun.">
        <title>Thousands of microbial genomes shed light on interconnected biogeochemical processes in an aquifer system.</title>
        <authorList>
            <person name="Anantharaman K."/>
            <person name="Brown C.T."/>
            <person name="Hug L.A."/>
            <person name="Sharon I."/>
            <person name="Castelle C.J."/>
            <person name="Probst A.J."/>
            <person name="Thomas B.C."/>
            <person name="Singh A."/>
            <person name="Wilkins M.J."/>
            <person name="Karaoz U."/>
            <person name="Brodie E.L."/>
            <person name="Williams K.H."/>
            <person name="Hubbard S.S."/>
            <person name="Banfield J.F."/>
        </authorList>
    </citation>
    <scope>NUCLEOTIDE SEQUENCE [LARGE SCALE GENOMIC DNA]</scope>
</reference>
<evidence type="ECO:0000256" key="2">
    <source>
        <dbReference type="ARBA" id="ARBA00008142"/>
    </source>
</evidence>